<dbReference type="Pfam" id="PF01636">
    <property type="entry name" value="APH"/>
    <property type="match status" value="1"/>
</dbReference>
<comment type="caution">
    <text evidence="2">The sequence shown here is derived from an EMBL/GenBank/DDBJ whole genome shotgun (WGS) entry which is preliminary data.</text>
</comment>
<dbReference type="RefSeq" id="WP_107977694.1">
    <property type="nucleotide sequence ID" value="NZ_BMEZ01000008.1"/>
</dbReference>
<dbReference type="EMBL" id="QBKN01000020">
    <property type="protein sequence ID" value="PTX45750.1"/>
    <property type="molecule type" value="Genomic_DNA"/>
</dbReference>
<proteinExistence type="predicted"/>
<dbReference type="AlphaFoldDB" id="A0A2T6APP0"/>
<sequence>MSIAGSRPPAHLWAINAELRPLSGGNRNAVFRTVGLDEELVFKSTRRPPEAIDWLREVHDMAREAGFTVPRMLETREGALVAQGWTCEPYIPGDPCDPADLPEVREALSRFHDLARDMPQRPGFLSSQDLLGAERGGDVDLGAMPEAVVALCREAWGAVSDGVMTLVHGDLNFANLLRSPEGRVTLIDWDECRRDLSLFDLAVLPGARAVEARALLAWEAACSWHREPDYARTMAGRL</sequence>
<evidence type="ECO:0000313" key="2">
    <source>
        <dbReference type="EMBL" id="PTX45750.1"/>
    </source>
</evidence>
<dbReference type="GO" id="GO:0016740">
    <property type="term" value="F:transferase activity"/>
    <property type="evidence" value="ECO:0007669"/>
    <property type="project" value="UniProtKB-KW"/>
</dbReference>
<feature type="domain" description="Aminoglycoside phosphotransferase" evidence="1">
    <location>
        <begin position="18"/>
        <end position="217"/>
    </location>
</feature>
<dbReference type="InterPro" id="IPR002575">
    <property type="entry name" value="Aminoglycoside_PTrfase"/>
</dbReference>
<dbReference type="OrthoDB" id="7326703at2"/>
<gene>
    <name evidence="2" type="ORF">C8N44_120106</name>
</gene>
<keyword evidence="3" id="KW-1185">Reference proteome</keyword>
<dbReference type="Proteomes" id="UP000244069">
    <property type="component" value="Unassembled WGS sequence"/>
</dbReference>
<evidence type="ECO:0000259" key="1">
    <source>
        <dbReference type="Pfam" id="PF01636"/>
    </source>
</evidence>
<dbReference type="InterPro" id="IPR011009">
    <property type="entry name" value="Kinase-like_dom_sf"/>
</dbReference>
<dbReference type="SUPFAM" id="SSF56112">
    <property type="entry name" value="Protein kinase-like (PK-like)"/>
    <property type="match status" value="1"/>
</dbReference>
<evidence type="ECO:0000313" key="3">
    <source>
        <dbReference type="Proteomes" id="UP000244069"/>
    </source>
</evidence>
<keyword evidence="2" id="KW-0808">Transferase</keyword>
<dbReference type="Gene3D" id="3.90.1200.10">
    <property type="match status" value="1"/>
</dbReference>
<accession>A0A2T6APP0</accession>
<organism evidence="2 3">
    <name type="scientific">Allosediminivita pacifica</name>
    <dbReference type="NCBI Taxonomy" id="1267769"/>
    <lineage>
        <taxon>Bacteria</taxon>
        <taxon>Pseudomonadati</taxon>
        <taxon>Pseudomonadota</taxon>
        <taxon>Alphaproteobacteria</taxon>
        <taxon>Rhodobacterales</taxon>
        <taxon>Paracoccaceae</taxon>
        <taxon>Allosediminivita</taxon>
    </lineage>
</organism>
<protein>
    <submittedName>
        <fullName evidence="2">Phosphotransferase family enzyme</fullName>
    </submittedName>
</protein>
<name>A0A2T6APP0_9RHOB</name>
<reference evidence="2 3" key="1">
    <citation type="submission" date="2018-04" db="EMBL/GenBank/DDBJ databases">
        <title>Genomic Encyclopedia of Archaeal and Bacterial Type Strains, Phase II (KMG-II): from individual species to whole genera.</title>
        <authorList>
            <person name="Goeker M."/>
        </authorList>
    </citation>
    <scope>NUCLEOTIDE SEQUENCE [LARGE SCALE GENOMIC DNA]</scope>
    <source>
        <strain evidence="2 3">DSM 29329</strain>
    </source>
</reference>